<keyword evidence="2" id="KW-0326">Glycosidase</keyword>
<gene>
    <name evidence="2" type="ORF">NCTC13079_00208</name>
</gene>
<dbReference type="PANTHER" id="PTHR43308">
    <property type="entry name" value="OUTER MEMBRANE PROTEIN ALPHA-RELATED"/>
    <property type="match status" value="1"/>
</dbReference>
<feature type="domain" description="SLH" evidence="1">
    <location>
        <begin position="421"/>
        <end position="477"/>
    </location>
</feature>
<reference evidence="2 3" key="1">
    <citation type="submission" date="2018-12" db="EMBL/GenBank/DDBJ databases">
        <authorList>
            <consortium name="Pathogen Informatics"/>
        </authorList>
    </citation>
    <scope>NUCLEOTIDE SEQUENCE [LARGE SCALE GENOMIC DNA]</scope>
    <source>
        <strain evidence="2 3">NCTC13079</strain>
    </source>
</reference>
<dbReference type="OrthoDB" id="1698971at2"/>
<dbReference type="Proteomes" id="UP000269544">
    <property type="component" value="Chromosome"/>
</dbReference>
<dbReference type="Pfam" id="PF00395">
    <property type="entry name" value="SLH"/>
    <property type="match status" value="3"/>
</dbReference>
<dbReference type="InterPro" id="IPR051465">
    <property type="entry name" value="Cell_Envelope_Struct_Comp"/>
</dbReference>
<sequence>MTHAPNPEEIPKATFEFYLDTIPDKDRASYGIGKTYGDKSVVAGTLAAPMLLTKVKFGDEYADRSAENPAGGYDETLTGMMDAYLKDGHTTDAADAILDRIMKYHYGAMRDSENVQRGLTRKATPEEYLLNIEEESPFIEESRGGMHWPLALASWRCFYQGCDLGDYENGCQNIREYDYKTFDYASDLGLHANNELIQYAAGVQDDILTHQEKEGEENYISISKPLFTFDQMVDGCEMTDNLTILERIKAAVQNGESGQILRFVLVEKNAPAGFLSNDEVKILDVNYDVMAGEARPALDEFAFMLFNSPQEADAFYAESDLHSPVVSPSAPSVSFTNRFMPPKEENPPVEPENPPAFPPGGIATPPFMPPEKEESAPERHESRHEKYIFGYPDGTVQPNGSMTRAEAAAVLTRLKGLKGDDAAPTFTDTPSNWYNRYINAVVEAGYMKGYPDGSFRPAEQITRAEVAQMILQFEESAEKTAPFSDTDGHWAKAAIDRAYASGNIDGYPDGSFRPDENITRAEAAKIMNRLFNRKVDERETHPGAQKSRRHRRVFGSRKIPLGLL</sequence>
<evidence type="ECO:0000259" key="1">
    <source>
        <dbReference type="PROSITE" id="PS51272"/>
    </source>
</evidence>
<organism evidence="2 3">
    <name type="scientific">Aedoeadaptatus ivorii</name>
    <dbReference type="NCBI Taxonomy" id="54006"/>
    <lineage>
        <taxon>Bacteria</taxon>
        <taxon>Bacillati</taxon>
        <taxon>Bacillota</taxon>
        <taxon>Tissierellia</taxon>
        <taxon>Tissierellales</taxon>
        <taxon>Peptoniphilaceae</taxon>
        <taxon>Aedoeadaptatus</taxon>
    </lineage>
</organism>
<feature type="domain" description="SLH" evidence="1">
    <location>
        <begin position="362"/>
        <end position="420"/>
    </location>
</feature>
<dbReference type="InterPro" id="IPR001119">
    <property type="entry name" value="SLH_dom"/>
</dbReference>
<proteinExistence type="predicted"/>
<name>A0A3S5AIA5_9FIRM</name>
<dbReference type="KEGG" id="piv:NCTC13079_00208"/>
<dbReference type="PROSITE" id="PS51272">
    <property type="entry name" value="SLH"/>
    <property type="match status" value="3"/>
</dbReference>
<keyword evidence="3" id="KW-1185">Reference proteome</keyword>
<dbReference type="EC" id="3.2.1.4" evidence="2"/>
<protein>
    <submittedName>
        <fullName evidence="2">Endoglucanase</fullName>
        <ecNumber evidence="2">3.2.1.4</ecNumber>
    </submittedName>
</protein>
<feature type="domain" description="SLH" evidence="1">
    <location>
        <begin position="478"/>
        <end position="541"/>
    </location>
</feature>
<keyword evidence="2" id="KW-0378">Hydrolase</keyword>
<dbReference type="EMBL" id="LR134523">
    <property type="protein sequence ID" value="VEJ34552.1"/>
    <property type="molecule type" value="Genomic_DNA"/>
</dbReference>
<accession>A0A3S5AIA5</accession>
<evidence type="ECO:0000313" key="3">
    <source>
        <dbReference type="Proteomes" id="UP000269544"/>
    </source>
</evidence>
<dbReference type="AlphaFoldDB" id="A0A3S5AIA5"/>
<dbReference type="PANTHER" id="PTHR43308:SF1">
    <property type="entry name" value="OUTER MEMBRANE PROTEIN ALPHA"/>
    <property type="match status" value="1"/>
</dbReference>
<evidence type="ECO:0000313" key="2">
    <source>
        <dbReference type="EMBL" id="VEJ34552.1"/>
    </source>
</evidence>
<dbReference type="RefSeq" id="WP_126464684.1">
    <property type="nucleotide sequence ID" value="NZ_LR134523.1"/>
</dbReference>
<dbReference type="GO" id="GO:0008810">
    <property type="term" value="F:cellulase activity"/>
    <property type="evidence" value="ECO:0007669"/>
    <property type="project" value="UniProtKB-EC"/>
</dbReference>